<dbReference type="Proteomes" id="UP001186944">
    <property type="component" value="Unassembled WGS sequence"/>
</dbReference>
<dbReference type="InterPro" id="IPR036691">
    <property type="entry name" value="Endo/exonu/phosph_ase_sf"/>
</dbReference>
<evidence type="ECO:0000313" key="4">
    <source>
        <dbReference type="Proteomes" id="UP001186944"/>
    </source>
</evidence>
<dbReference type="Pfam" id="PF00078">
    <property type="entry name" value="RVT_1"/>
    <property type="match status" value="1"/>
</dbReference>
<dbReference type="InterPro" id="IPR043502">
    <property type="entry name" value="DNA/RNA_pol_sf"/>
</dbReference>
<evidence type="ECO:0000313" key="3">
    <source>
        <dbReference type="EMBL" id="KAK3087639.1"/>
    </source>
</evidence>
<dbReference type="SUPFAM" id="SSF117281">
    <property type="entry name" value="Kelch motif"/>
    <property type="match status" value="1"/>
</dbReference>
<gene>
    <name evidence="3" type="ORF">FSP39_008683</name>
</gene>
<name>A0AA88XNM7_PINIB</name>
<comment type="caution">
    <text evidence="3">The sequence shown here is derived from an EMBL/GenBank/DDBJ whole genome shotgun (WGS) entry which is preliminary data.</text>
</comment>
<dbReference type="Pfam" id="PF03372">
    <property type="entry name" value="Exo_endo_phos"/>
    <property type="match status" value="1"/>
</dbReference>
<dbReference type="InterPro" id="IPR015915">
    <property type="entry name" value="Kelch-typ_b-propeller"/>
</dbReference>
<dbReference type="InterPro" id="IPR005135">
    <property type="entry name" value="Endo/exonuclease/phosphatase"/>
</dbReference>
<dbReference type="AlphaFoldDB" id="A0AA88XNM7"/>
<reference evidence="3" key="1">
    <citation type="submission" date="2019-08" db="EMBL/GenBank/DDBJ databases">
        <title>The improved chromosome-level genome for the pearl oyster Pinctada fucata martensii using PacBio sequencing and Hi-C.</title>
        <authorList>
            <person name="Zheng Z."/>
        </authorList>
    </citation>
    <scope>NUCLEOTIDE SEQUENCE</scope>
    <source>
        <strain evidence="3">ZZ-2019</strain>
        <tissue evidence="3">Adductor muscle</tissue>
    </source>
</reference>
<feature type="compositionally biased region" description="Basic and acidic residues" evidence="1">
    <location>
        <begin position="322"/>
        <end position="333"/>
    </location>
</feature>
<feature type="region of interest" description="Disordered" evidence="1">
    <location>
        <begin position="317"/>
        <end position="337"/>
    </location>
</feature>
<accession>A0AA88XNM7</accession>
<sequence>MDVHQNPGPDAIDLSIFHLNIRSVRHKISYLDDLAPDYDILCITESHLDENVTDSDLVIDGFDIVRRDRTNHGGGILIYVSKNLFFKRLHQLESQNTSSEFVWIEIKSRSETYLLCTAYRAPNIGDLFWTSFENSLDAAFDMNPNIIILGDLNVDLLVETNHKLNHIINHYQLTNVIKSPTRISDARQSLLDPILVTECSNSFAEVIPTDRNISDHEATVIDIPLSNINPKSFKRKIWNYENGDFVTLNNKINEFDWESLFASCENTDEACTKFTEIYLAFVNETIPSKIVTVKTTDKPWFNSRIKREIRIRDRLRRKAKKSGNESHLRQYKDKRNHVNNLKKSAKESFYQNVDGFVDHLSTQNSKGFWKLINTLTKSIGKLESIPPLLNPENLELETDEQAKAELLNRYFASISNIDDLNADVPEIDMKTSNHLSNISISESDIIDILKTLKLGKANGIDEISHHMLKFTINSVVNPLKLLFNMSLSSHKFPSLWKKALVMPLYKKDDKHLPSNYRPISLLSTVGKVFERCLFKYLHNYMLDNKLFYEFQSGFLPNHSTTYQLIELYHHICLNRERNEHTCLVFCDISKAFDKVWHRGLIKKLSSFGFSGHLLDFLQDYLSDREQAVILKNHRSSFLKLGAGVPQGTVLGPFLFLIFINDIAENLISLARLFADDTSLLHSSKQINDIERTINSDLEKVLDWSKKWFVTFNPAKTDILVVSNRSVPNLNIIFGDSHPNITETHKHLGITFSSDGKWTAHINNISNSALKQINVLKKLKFTLSRKSLGKIYTTFILPILEYACELWDGCNDYESIKLEQIQYHAARIVTGLPLYASKESLLRETGWETLQVRREKRKLSLFYKIQNGQTPEYLTNLLPDRVHQSTPYNLRNSDEFRQPQYRLQSTIKSFFPSATSLWNDLDYEIKVQPSLKVFRKSLSSSYPSQQVPEYFLVGARKDNILLTRLRNASSSLNDDLYRVNLANSPICSCRYPIENVYHFFLDCPLYHTQRTTLMNRLRPFLNQPISLDQLLYGKDDLTVTDNIYIQLALQDFVSSSGRVKEGGDWEDLGRPYPQKLPVPLDRLAMTTWRRQIFFVGGVYCKKDRKDEKRKFLTEARMFSYTTSVSAMSSSRDEADDGEDEYIQQEFLSPWRLDLPNMNFGRHSHGAIALAGDKIYVFGGSQLESGLQVREVEFFDLCKGVWEEDFRFRKGDVSNVTCAILEVPYKHDEHKLNAKLKWVMW</sequence>
<dbReference type="Gene3D" id="2.120.10.80">
    <property type="entry name" value="Kelch-type beta propeller"/>
    <property type="match status" value="1"/>
</dbReference>
<dbReference type="Gene3D" id="3.60.10.10">
    <property type="entry name" value="Endonuclease/exonuclease/phosphatase"/>
    <property type="match status" value="1"/>
</dbReference>
<dbReference type="SUPFAM" id="SSF56672">
    <property type="entry name" value="DNA/RNA polymerases"/>
    <property type="match status" value="1"/>
</dbReference>
<dbReference type="PANTHER" id="PTHR47510:SF3">
    <property type="entry name" value="ENDO_EXONUCLEASE_PHOSPHATASE DOMAIN-CONTAINING PROTEIN"/>
    <property type="match status" value="1"/>
</dbReference>
<dbReference type="InterPro" id="IPR000477">
    <property type="entry name" value="RT_dom"/>
</dbReference>
<organism evidence="3 4">
    <name type="scientific">Pinctada imbricata</name>
    <name type="common">Atlantic pearl-oyster</name>
    <name type="synonym">Pinctada martensii</name>
    <dbReference type="NCBI Taxonomy" id="66713"/>
    <lineage>
        <taxon>Eukaryota</taxon>
        <taxon>Metazoa</taxon>
        <taxon>Spiralia</taxon>
        <taxon>Lophotrochozoa</taxon>
        <taxon>Mollusca</taxon>
        <taxon>Bivalvia</taxon>
        <taxon>Autobranchia</taxon>
        <taxon>Pteriomorphia</taxon>
        <taxon>Pterioida</taxon>
        <taxon>Pterioidea</taxon>
        <taxon>Pteriidae</taxon>
        <taxon>Pinctada</taxon>
    </lineage>
</organism>
<evidence type="ECO:0000259" key="2">
    <source>
        <dbReference type="PROSITE" id="PS50878"/>
    </source>
</evidence>
<dbReference type="PANTHER" id="PTHR47510">
    <property type="entry name" value="REVERSE TRANSCRIPTASE DOMAIN-CONTAINING PROTEIN"/>
    <property type="match status" value="1"/>
</dbReference>
<feature type="domain" description="Reverse transcriptase" evidence="2">
    <location>
        <begin position="485"/>
        <end position="751"/>
    </location>
</feature>
<protein>
    <recommendedName>
        <fullName evidence="2">Reverse transcriptase domain-containing protein</fullName>
    </recommendedName>
</protein>
<dbReference type="EMBL" id="VSWD01000011">
    <property type="protein sequence ID" value="KAK3087639.1"/>
    <property type="molecule type" value="Genomic_DNA"/>
</dbReference>
<dbReference type="PROSITE" id="PS50878">
    <property type="entry name" value="RT_POL"/>
    <property type="match status" value="1"/>
</dbReference>
<evidence type="ECO:0000256" key="1">
    <source>
        <dbReference type="SAM" id="MobiDB-lite"/>
    </source>
</evidence>
<dbReference type="GO" id="GO:0003824">
    <property type="term" value="F:catalytic activity"/>
    <property type="evidence" value="ECO:0007669"/>
    <property type="project" value="InterPro"/>
</dbReference>
<dbReference type="SUPFAM" id="SSF56219">
    <property type="entry name" value="DNase I-like"/>
    <property type="match status" value="1"/>
</dbReference>
<dbReference type="CDD" id="cd01650">
    <property type="entry name" value="RT_nLTR_like"/>
    <property type="match status" value="1"/>
</dbReference>
<proteinExistence type="predicted"/>
<keyword evidence="4" id="KW-1185">Reference proteome</keyword>